<organism evidence="13 14">
    <name type="scientific">Austropuccinia psidii MF-1</name>
    <dbReference type="NCBI Taxonomy" id="1389203"/>
    <lineage>
        <taxon>Eukaryota</taxon>
        <taxon>Fungi</taxon>
        <taxon>Dikarya</taxon>
        <taxon>Basidiomycota</taxon>
        <taxon>Pucciniomycotina</taxon>
        <taxon>Pucciniomycetes</taxon>
        <taxon>Pucciniales</taxon>
        <taxon>Sphaerophragmiaceae</taxon>
        <taxon>Austropuccinia</taxon>
    </lineage>
</organism>
<dbReference type="InterPro" id="IPR036388">
    <property type="entry name" value="WH-like_DNA-bd_sf"/>
</dbReference>
<dbReference type="GO" id="GO:0032266">
    <property type="term" value="F:phosphatidylinositol-3-phosphate binding"/>
    <property type="evidence" value="ECO:0007669"/>
    <property type="project" value="UniProtKB-UniRule"/>
</dbReference>
<keyword evidence="6" id="KW-0863">Zinc-finger</keyword>
<dbReference type="OrthoDB" id="271448at2759"/>
<dbReference type="Pfam" id="PF11605">
    <property type="entry name" value="Vps36_ESCRT-II"/>
    <property type="match status" value="1"/>
</dbReference>
<dbReference type="SUPFAM" id="SSF46785">
    <property type="entry name" value="Winged helix' DNA-binding domain"/>
    <property type="match status" value="2"/>
</dbReference>
<evidence type="ECO:0000256" key="4">
    <source>
        <dbReference type="ARBA" id="ARBA00022490"/>
    </source>
</evidence>
<dbReference type="AlphaFoldDB" id="A0A9Q3EYP9"/>
<evidence type="ECO:0000256" key="10">
    <source>
        <dbReference type="SAM" id="Coils"/>
    </source>
</evidence>
<name>A0A9Q3EYP9_9BASI</name>
<dbReference type="Gene3D" id="2.30.29.30">
    <property type="entry name" value="Pleckstrin-homology domain (PH domain)/Phosphotyrosine-binding domain (PTB)"/>
    <property type="match status" value="2"/>
</dbReference>
<evidence type="ECO:0000256" key="9">
    <source>
        <dbReference type="RuleBase" id="RU367095"/>
    </source>
</evidence>
<dbReference type="Pfam" id="PF04157">
    <property type="entry name" value="EAP30"/>
    <property type="match status" value="1"/>
</dbReference>
<keyword evidence="9" id="KW-0967">Endosome</keyword>
<dbReference type="GO" id="GO:0031902">
    <property type="term" value="C:late endosome membrane"/>
    <property type="evidence" value="ECO:0007669"/>
    <property type="project" value="UniProtKB-UniRule"/>
</dbReference>
<feature type="compositionally biased region" description="Polar residues" evidence="11">
    <location>
        <begin position="198"/>
        <end position="227"/>
    </location>
</feature>
<dbReference type="SMART" id="SM00547">
    <property type="entry name" value="ZnF_RBZ"/>
    <property type="match status" value="2"/>
</dbReference>
<keyword evidence="4 9" id="KW-0963">Cytoplasm</keyword>
<evidence type="ECO:0000256" key="11">
    <source>
        <dbReference type="SAM" id="MobiDB-lite"/>
    </source>
</evidence>
<protein>
    <recommendedName>
        <fullName evidence="2 9">Vacuolar protein-sorting-associated protein 36</fullName>
    </recommendedName>
    <alternativeName>
        <fullName evidence="9">ESCRT-II complex subunit VPS36</fullName>
    </alternativeName>
</protein>
<dbReference type="InterPro" id="IPR036390">
    <property type="entry name" value="WH_DNA-bd_sf"/>
</dbReference>
<comment type="similarity">
    <text evidence="1 9">Belongs to the VPS36 family.</text>
</comment>
<evidence type="ECO:0000259" key="12">
    <source>
        <dbReference type="PROSITE" id="PS51495"/>
    </source>
</evidence>
<dbReference type="Gene3D" id="2.30.30.380">
    <property type="entry name" value="Zn-finger domain of Sec23/24"/>
    <property type="match status" value="1"/>
</dbReference>
<dbReference type="PANTHER" id="PTHR13128">
    <property type="entry name" value="VACUOLAR PROTEIN-SORTING-ASSOCIATED PROTEIN 36"/>
    <property type="match status" value="1"/>
</dbReference>
<dbReference type="InterPro" id="IPR011993">
    <property type="entry name" value="PH-like_dom_sf"/>
</dbReference>
<evidence type="ECO:0000256" key="1">
    <source>
        <dbReference type="ARBA" id="ARBA00009697"/>
    </source>
</evidence>
<evidence type="ECO:0000256" key="3">
    <source>
        <dbReference type="ARBA" id="ARBA00022448"/>
    </source>
</evidence>
<evidence type="ECO:0000256" key="8">
    <source>
        <dbReference type="ARBA" id="ARBA00022927"/>
    </source>
</evidence>
<dbReference type="InterPro" id="IPR001876">
    <property type="entry name" value="Znf_RanBP2"/>
</dbReference>
<dbReference type="Gene3D" id="1.10.10.10">
    <property type="entry name" value="Winged helix-like DNA-binding domain superfamily/Winged helix DNA-binding domain"/>
    <property type="match status" value="2"/>
</dbReference>
<dbReference type="PROSITE" id="PS51495">
    <property type="entry name" value="GLUE"/>
    <property type="match status" value="1"/>
</dbReference>
<evidence type="ECO:0000256" key="5">
    <source>
        <dbReference type="ARBA" id="ARBA00022723"/>
    </source>
</evidence>
<keyword evidence="10" id="KW-0175">Coiled coil</keyword>
<dbReference type="FunFam" id="1.10.10.10:FF:000416">
    <property type="entry name" value="Vacuolar protein-sorting-associated protein 36"/>
    <property type="match status" value="1"/>
</dbReference>
<evidence type="ECO:0000256" key="7">
    <source>
        <dbReference type="ARBA" id="ARBA00022833"/>
    </source>
</evidence>
<comment type="subcellular location">
    <subcellularLocation>
        <location evidence="9">Cytoplasm</location>
    </subcellularLocation>
    <subcellularLocation>
        <location evidence="9">Endosome</location>
    </subcellularLocation>
</comment>
<dbReference type="InterPro" id="IPR040608">
    <property type="entry name" value="Snf8/Vps36"/>
</dbReference>
<keyword evidence="5" id="KW-0479">Metal-binding</keyword>
<keyword evidence="7" id="KW-0862">Zinc</keyword>
<dbReference type="EMBL" id="AVOT02032688">
    <property type="protein sequence ID" value="MBW0526472.1"/>
    <property type="molecule type" value="Genomic_DNA"/>
</dbReference>
<feature type="coiled-coil region" evidence="10">
    <location>
        <begin position="376"/>
        <end position="407"/>
    </location>
</feature>
<dbReference type="SUPFAM" id="SSF50729">
    <property type="entry name" value="PH domain-like"/>
    <property type="match status" value="2"/>
</dbReference>
<feature type="domain" description="GLUE N-terminal" evidence="12">
    <location>
        <begin position="28"/>
        <end position="337"/>
    </location>
</feature>
<sequence length="631" mass="69264">MVNSHIPALGRPSSVVSSRVMHRLRPIDCTTLSIRAQLFLDEEILHYQAGVGLYDGKDKDERYQDGTLYLTSHRLIYVDSSQPHRHSCFLDICLIRQTEYWIGFFKSSPKITLLLGDRPAQAFCSNNLQDEAQASLPLLDPTDILNHPATSHWACTVCAFSNPPGIKCQLCGVPRDSSSPARSRAVSLRTFHEGSNSTSLARTTSINGIRSANSSSPSTDIAQTSADPTAKEIPCPTCTFLNHPSMIRCEMCDSTLGVVQISQPTLSQLSGDNLSTSEDPATVTLQHSRATTPAPPASFPSNSYIRLSFRKGGDKSFYFTLKNTLQTKSWQSASTTPNRNCSHSSSLSAAQALQSASEPAKLIGIDGILKTMDIKNQSHQAELEDGLRDLQALMAKAKEMVQMAQSINVKLTALETSPILNEAEPSQQKVAAIRSSLVKLGLPAPAVTPDMIASDQAYAQELARELGGLLTQTRGAQEALMKDGSDGAMGIRSLDEVWCMWNRARGVSLVSPADMLTACQYLAEYTNPQIRLRTFSSGLRVLHTPYFGITAFADRLLKRFQSDKKDEDACMWQEMTTLEVAHAEGLSTSLASEMLEMLEQSEETPIVRDFDIQTGIVKWFPNLISSYQWAE</sequence>
<evidence type="ECO:0000313" key="13">
    <source>
        <dbReference type="EMBL" id="MBW0526472.1"/>
    </source>
</evidence>
<keyword evidence="14" id="KW-1185">Reference proteome</keyword>
<dbReference type="Gene3D" id="6.10.140.260">
    <property type="match status" value="1"/>
</dbReference>
<comment type="function">
    <text evidence="9">Component of the ESCRT-II complex (endosomal sorting complex required for transport II), which is required for multivesicular body (MVB) formation and sorting of endosomal cargo proteins into MVBs.</text>
</comment>
<keyword evidence="3 9" id="KW-0813">Transport</keyword>
<keyword evidence="8 9" id="KW-0653">Protein transport</keyword>
<dbReference type="GO" id="GO:0008270">
    <property type="term" value="F:zinc ion binding"/>
    <property type="evidence" value="ECO:0007669"/>
    <property type="project" value="UniProtKB-KW"/>
</dbReference>
<dbReference type="InterPro" id="IPR021648">
    <property type="entry name" value="GLUE_dom"/>
</dbReference>
<dbReference type="GO" id="GO:0043328">
    <property type="term" value="P:protein transport to vacuole involved in ubiquitin-dependent protein catabolic process via the multivesicular body sorting pathway"/>
    <property type="evidence" value="ECO:0007669"/>
    <property type="project" value="UniProtKB-UniRule"/>
</dbReference>
<dbReference type="PANTHER" id="PTHR13128:SF12">
    <property type="entry name" value="VACUOLAR PROTEIN-SORTING-ASSOCIATED PROTEIN 36"/>
    <property type="match status" value="1"/>
</dbReference>
<comment type="caution">
    <text evidence="13">The sequence shown here is derived from an EMBL/GenBank/DDBJ whole genome shotgun (WGS) entry which is preliminary data.</text>
</comment>
<dbReference type="InterPro" id="IPR037855">
    <property type="entry name" value="Vps36"/>
</dbReference>
<proteinExistence type="inferred from homology"/>
<evidence type="ECO:0000313" key="14">
    <source>
        <dbReference type="Proteomes" id="UP000765509"/>
    </source>
</evidence>
<dbReference type="GO" id="GO:0000814">
    <property type="term" value="C:ESCRT II complex"/>
    <property type="evidence" value="ECO:0007669"/>
    <property type="project" value="UniProtKB-UniRule"/>
</dbReference>
<evidence type="ECO:0000256" key="6">
    <source>
        <dbReference type="ARBA" id="ARBA00022771"/>
    </source>
</evidence>
<dbReference type="GO" id="GO:0043130">
    <property type="term" value="F:ubiquitin binding"/>
    <property type="evidence" value="ECO:0007669"/>
    <property type="project" value="UniProtKB-UniRule"/>
</dbReference>
<accession>A0A9Q3EYP9</accession>
<comment type="subunit">
    <text evidence="9">Component of the endosomal sorting complex required for transport II (ESCRT-II).</text>
</comment>
<reference evidence="13" key="1">
    <citation type="submission" date="2021-03" db="EMBL/GenBank/DDBJ databases">
        <title>Draft genome sequence of rust myrtle Austropuccinia psidii MF-1, a brazilian biotype.</title>
        <authorList>
            <person name="Quecine M.C."/>
            <person name="Pachon D.M.R."/>
            <person name="Bonatelli M.L."/>
            <person name="Correr F.H."/>
            <person name="Franceschini L.M."/>
            <person name="Leite T.F."/>
            <person name="Margarido G.R.A."/>
            <person name="Almeida C.A."/>
            <person name="Ferrarezi J.A."/>
            <person name="Labate C.A."/>
        </authorList>
    </citation>
    <scope>NUCLEOTIDE SEQUENCE</scope>
    <source>
        <strain evidence="13">MF-1</strain>
    </source>
</reference>
<dbReference type="Proteomes" id="UP000765509">
    <property type="component" value="Unassembled WGS sequence"/>
</dbReference>
<gene>
    <name evidence="13" type="ORF">O181_066187</name>
</gene>
<feature type="region of interest" description="Disordered" evidence="11">
    <location>
        <begin position="198"/>
        <end position="228"/>
    </location>
</feature>
<evidence type="ECO:0000256" key="2">
    <source>
        <dbReference type="ARBA" id="ARBA00017953"/>
    </source>
</evidence>